<comment type="caution">
    <text evidence="4">The sequence shown here is derived from an EMBL/GenBank/DDBJ whole genome shotgun (WGS) entry which is preliminary data.</text>
</comment>
<feature type="transmembrane region" description="Helical" evidence="3">
    <location>
        <begin position="23"/>
        <end position="43"/>
    </location>
</feature>
<dbReference type="STRING" id="1548749.LS48_10595"/>
<dbReference type="GO" id="GO:0008168">
    <property type="term" value="F:methyltransferase activity"/>
    <property type="evidence" value="ECO:0007669"/>
    <property type="project" value="UniProtKB-KW"/>
</dbReference>
<dbReference type="GO" id="GO:0032259">
    <property type="term" value="P:methylation"/>
    <property type="evidence" value="ECO:0007669"/>
    <property type="project" value="UniProtKB-KW"/>
</dbReference>
<gene>
    <name evidence="4" type="ORF">LS48_10595</name>
</gene>
<sequence length="108" mass="12390">MKEGFYNIIKGKFLVSDDALKNWRFIIFLSVLALIMIGSSHSADKKVHKISKLNAQVKELKSEYVDVRMLLMQARMESKIIAAMESHGLQPSTTPPKRIRITKEEKKD</sequence>
<protein>
    <submittedName>
        <fullName evidence="4">S-adenosyl-methyltransferase</fullName>
    </submittedName>
</protein>
<keyword evidence="5" id="KW-1185">Reference proteome</keyword>
<keyword evidence="4" id="KW-0489">Methyltransferase</keyword>
<dbReference type="Pfam" id="PF19579">
    <property type="entry name" value="FtsL_2"/>
    <property type="match status" value="1"/>
</dbReference>
<feature type="coiled-coil region" evidence="1">
    <location>
        <begin position="43"/>
        <end position="70"/>
    </location>
</feature>
<evidence type="ECO:0000256" key="3">
    <source>
        <dbReference type="SAM" id="Phobius"/>
    </source>
</evidence>
<reference evidence="5" key="1">
    <citation type="submission" date="2014-10" db="EMBL/GenBank/DDBJ databases">
        <title>Genome sequencing of Vitellibacter sp. D-24.</title>
        <authorList>
            <person name="Thevarajoo S."/>
            <person name="Selvaratnam C."/>
            <person name="Goh K.M."/>
            <person name="Chong C.S."/>
        </authorList>
    </citation>
    <scope>NUCLEOTIDE SEQUENCE [LARGE SCALE GENOMIC DNA]</scope>
    <source>
        <strain evidence="5">D-24</strain>
    </source>
</reference>
<evidence type="ECO:0000256" key="2">
    <source>
        <dbReference type="SAM" id="MobiDB-lite"/>
    </source>
</evidence>
<reference evidence="4 5" key="2">
    <citation type="journal article" date="2016" name="Int. J. Syst. Evol. Microbiol.">
        <title>Vitellibacter aquimaris sp. nov., a marine bacterium isolated from seawater.</title>
        <authorList>
            <person name="Thevarajoo S."/>
            <person name="Selvaratnam C."/>
            <person name="Goh K.M."/>
            <person name="Hong K.W."/>
            <person name="Chan X.Y."/>
            <person name="Chan K.G."/>
            <person name="Chong C.S."/>
        </authorList>
    </citation>
    <scope>NUCLEOTIDE SEQUENCE [LARGE SCALE GENOMIC DNA]</scope>
    <source>
        <strain evidence="4 5">D-24</strain>
    </source>
</reference>
<dbReference type="RefSeq" id="WP_062622503.1">
    <property type="nucleotide sequence ID" value="NZ_JRWG01000006.1"/>
</dbReference>
<dbReference type="AlphaFoldDB" id="A0A137RGC1"/>
<dbReference type="Proteomes" id="UP000070138">
    <property type="component" value="Unassembled WGS sequence"/>
</dbReference>
<evidence type="ECO:0000313" key="5">
    <source>
        <dbReference type="Proteomes" id="UP000070138"/>
    </source>
</evidence>
<dbReference type="OrthoDB" id="1132266at2"/>
<dbReference type="InterPro" id="IPR045755">
    <property type="entry name" value="FtsL-like"/>
</dbReference>
<keyword evidence="4" id="KW-0808">Transferase</keyword>
<keyword evidence="3" id="KW-0472">Membrane</keyword>
<proteinExistence type="predicted"/>
<dbReference type="EMBL" id="JRWG01000006">
    <property type="protein sequence ID" value="KXN98533.1"/>
    <property type="molecule type" value="Genomic_DNA"/>
</dbReference>
<organism evidence="4 5">
    <name type="scientific">Aequorivita aquimaris</name>
    <dbReference type="NCBI Taxonomy" id="1548749"/>
    <lineage>
        <taxon>Bacteria</taxon>
        <taxon>Pseudomonadati</taxon>
        <taxon>Bacteroidota</taxon>
        <taxon>Flavobacteriia</taxon>
        <taxon>Flavobacteriales</taxon>
        <taxon>Flavobacteriaceae</taxon>
        <taxon>Aequorivita</taxon>
    </lineage>
</organism>
<accession>A0A137RGC1</accession>
<evidence type="ECO:0000256" key="1">
    <source>
        <dbReference type="SAM" id="Coils"/>
    </source>
</evidence>
<feature type="region of interest" description="Disordered" evidence="2">
    <location>
        <begin position="85"/>
        <end position="108"/>
    </location>
</feature>
<name>A0A137RGC1_9FLAO</name>
<keyword evidence="3" id="KW-1133">Transmembrane helix</keyword>
<keyword evidence="3" id="KW-0812">Transmembrane</keyword>
<evidence type="ECO:0000313" key="4">
    <source>
        <dbReference type="EMBL" id="KXN98533.1"/>
    </source>
</evidence>
<keyword evidence="1" id="KW-0175">Coiled coil</keyword>
<dbReference type="PATRIC" id="fig|1548749.3.peg.2228"/>